<reference evidence="2 3" key="1">
    <citation type="submission" date="2023-11" db="EMBL/GenBank/DDBJ databases">
        <title>MicrobeMod: A computational toolkit for identifying prokaryotic methylation and restriction-modification with nanopore sequencing.</title>
        <authorList>
            <person name="Crits-Christoph A."/>
            <person name="Kang S.C."/>
            <person name="Lee H."/>
            <person name="Ostrov N."/>
        </authorList>
    </citation>
    <scope>NUCLEOTIDE SEQUENCE [LARGE SCALE GENOMIC DNA]</scope>
    <source>
        <strain evidence="2 3">DSMZ 16071</strain>
    </source>
</reference>
<dbReference type="PANTHER" id="PTHR43968">
    <property type="match status" value="1"/>
</dbReference>
<dbReference type="RefSeq" id="WP_228127049.1">
    <property type="nucleotide sequence ID" value="NZ_CP140158.1"/>
</dbReference>
<dbReference type="CDD" id="cd03049">
    <property type="entry name" value="GST_N_3"/>
    <property type="match status" value="1"/>
</dbReference>
<dbReference type="Pfam" id="PF13409">
    <property type="entry name" value="GST_N_2"/>
    <property type="match status" value="1"/>
</dbReference>
<keyword evidence="3" id="KW-1185">Reference proteome</keyword>
<dbReference type="SUPFAM" id="SSF52833">
    <property type="entry name" value="Thioredoxin-like"/>
    <property type="match status" value="1"/>
</dbReference>
<feature type="domain" description="GST N-terminal" evidence="1">
    <location>
        <begin position="1"/>
        <end position="81"/>
    </location>
</feature>
<dbReference type="SUPFAM" id="SSF47616">
    <property type="entry name" value="GST C-terminal domain-like"/>
    <property type="match status" value="1"/>
</dbReference>
<evidence type="ECO:0000259" key="1">
    <source>
        <dbReference type="PROSITE" id="PS50404"/>
    </source>
</evidence>
<dbReference type="Pfam" id="PF13410">
    <property type="entry name" value="GST_C_2"/>
    <property type="match status" value="1"/>
</dbReference>
<name>A0ABZ0X4J0_9GAMM</name>
<organism evidence="2 3">
    <name type="scientific">Kangiella aquimarina</name>
    <dbReference type="NCBI Taxonomy" id="261965"/>
    <lineage>
        <taxon>Bacteria</taxon>
        <taxon>Pseudomonadati</taxon>
        <taxon>Pseudomonadota</taxon>
        <taxon>Gammaproteobacteria</taxon>
        <taxon>Kangiellales</taxon>
        <taxon>Kangiellaceae</taxon>
        <taxon>Kangiella</taxon>
    </lineage>
</organism>
<dbReference type="PANTHER" id="PTHR43968:SF6">
    <property type="entry name" value="GLUTATHIONE S-TRANSFERASE OMEGA"/>
    <property type="match status" value="1"/>
</dbReference>
<dbReference type="Gene3D" id="3.40.30.10">
    <property type="entry name" value="Glutaredoxin"/>
    <property type="match status" value="1"/>
</dbReference>
<sequence>MMKLIYSTASPYARTARIFIQELGLQEEVKEVFQHPFENPEELIAANPLCKVPCLITDEGQAIFDSQVICEYLDSIAGNQLFKDISHDWHQKTLYSLTRGLLDSAVAWQQDKMREPEQRSEFWQERFIKSIDRGLEYFEQRLEELPRDFSAIHVNLITVLDYLDFRHPEYQWQDKFEILKKWWVAYKEKPSIVATQPKA</sequence>
<dbReference type="InterPro" id="IPR036282">
    <property type="entry name" value="Glutathione-S-Trfase_C_sf"/>
</dbReference>
<evidence type="ECO:0000313" key="3">
    <source>
        <dbReference type="Proteomes" id="UP001324185"/>
    </source>
</evidence>
<dbReference type="InterPro" id="IPR004045">
    <property type="entry name" value="Glutathione_S-Trfase_N"/>
</dbReference>
<gene>
    <name evidence="2" type="ORF">SR900_00855</name>
</gene>
<protein>
    <submittedName>
        <fullName evidence="2">Glutathione S-transferase N-terminal domain-containing protein</fullName>
    </submittedName>
</protein>
<dbReference type="EMBL" id="CP140158">
    <property type="protein sequence ID" value="WQG85444.1"/>
    <property type="molecule type" value="Genomic_DNA"/>
</dbReference>
<dbReference type="InterPro" id="IPR036249">
    <property type="entry name" value="Thioredoxin-like_sf"/>
</dbReference>
<dbReference type="Proteomes" id="UP001324185">
    <property type="component" value="Chromosome"/>
</dbReference>
<accession>A0ABZ0X4J0</accession>
<dbReference type="InterPro" id="IPR050983">
    <property type="entry name" value="GST_Omega/HSP26"/>
</dbReference>
<evidence type="ECO:0000313" key="2">
    <source>
        <dbReference type="EMBL" id="WQG85444.1"/>
    </source>
</evidence>
<proteinExistence type="predicted"/>
<dbReference type="Gene3D" id="1.20.1050.10">
    <property type="match status" value="1"/>
</dbReference>
<dbReference type="PROSITE" id="PS50404">
    <property type="entry name" value="GST_NTER"/>
    <property type="match status" value="1"/>
</dbReference>